<evidence type="ECO:0000313" key="1">
    <source>
        <dbReference type="EMBL" id="GIF02084.1"/>
    </source>
</evidence>
<evidence type="ECO:0000313" key="2">
    <source>
        <dbReference type="Proteomes" id="UP000636960"/>
    </source>
</evidence>
<protein>
    <submittedName>
        <fullName evidence="1">Uncharacterized protein</fullName>
    </submittedName>
</protein>
<reference evidence="1" key="1">
    <citation type="submission" date="2021-01" db="EMBL/GenBank/DDBJ databases">
        <title>Whole genome shotgun sequence of Actinoplanes rishiriensis NBRC 108556.</title>
        <authorList>
            <person name="Komaki H."/>
            <person name="Tamura T."/>
        </authorList>
    </citation>
    <scope>NUCLEOTIDE SEQUENCE</scope>
    <source>
        <strain evidence="1">NBRC 108556</strain>
    </source>
</reference>
<dbReference type="EMBL" id="BOMV01000119">
    <property type="protein sequence ID" value="GIF02084.1"/>
    <property type="molecule type" value="Genomic_DNA"/>
</dbReference>
<dbReference type="Proteomes" id="UP000636960">
    <property type="component" value="Unassembled WGS sequence"/>
</dbReference>
<gene>
    <name evidence="1" type="ORF">Ari01nite_95480</name>
</gene>
<proteinExistence type="predicted"/>
<keyword evidence="2" id="KW-1185">Reference proteome</keyword>
<organism evidence="1 2">
    <name type="scientific">Paractinoplanes rishiriensis</name>
    <dbReference type="NCBI Taxonomy" id="1050105"/>
    <lineage>
        <taxon>Bacteria</taxon>
        <taxon>Bacillati</taxon>
        <taxon>Actinomycetota</taxon>
        <taxon>Actinomycetes</taxon>
        <taxon>Micromonosporales</taxon>
        <taxon>Micromonosporaceae</taxon>
        <taxon>Paractinoplanes</taxon>
    </lineage>
</organism>
<sequence length="75" mass="9042">MPGRGKAIPRYRKMTEAQLRMTGRWRWRLSTSAGQLARAEEKQRELARLYLEFADFRRLAASQLPEQTRRHSRRR</sequence>
<dbReference type="AlphaFoldDB" id="A0A919MZX3"/>
<comment type="caution">
    <text evidence="1">The sequence shown here is derived from an EMBL/GenBank/DDBJ whole genome shotgun (WGS) entry which is preliminary data.</text>
</comment>
<accession>A0A919MZX3</accession>
<name>A0A919MZX3_9ACTN</name>